<dbReference type="Proteomes" id="UP001221757">
    <property type="component" value="Unassembled WGS sequence"/>
</dbReference>
<name>A0AAD7CXN4_MYCRO</name>
<protein>
    <submittedName>
        <fullName evidence="1">Uncharacterized protein</fullName>
    </submittedName>
</protein>
<dbReference type="AlphaFoldDB" id="A0AAD7CXN4"/>
<proteinExistence type="predicted"/>
<evidence type="ECO:0000313" key="1">
    <source>
        <dbReference type="EMBL" id="KAJ7668303.1"/>
    </source>
</evidence>
<sequence>MSTSMRVCSGKLIQILLHQTSSRCLHWNLEDILTMKDRGPETCSRHFDGWTRMTSMPRRSRALRPASEAMSDDEEVEVQGNNVAVTEVLLDSGSVRYLLSCQSASRLGLWRFRCEYLVAKKYGLRRRHRFEKEVQGKAAGMSAIVGNVANVACSQQERLVLSTGEFVNRVVIKW</sequence>
<dbReference type="EMBL" id="JARKIE010000194">
    <property type="protein sequence ID" value="KAJ7668303.1"/>
    <property type="molecule type" value="Genomic_DNA"/>
</dbReference>
<comment type="caution">
    <text evidence="1">The sequence shown here is derived from an EMBL/GenBank/DDBJ whole genome shotgun (WGS) entry which is preliminary data.</text>
</comment>
<keyword evidence="2" id="KW-1185">Reference proteome</keyword>
<evidence type="ECO:0000313" key="2">
    <source>
        <dbReference type="Proteomes" id="UP001221757"/>
    </source>
</evidence>
<gene>
    <name evidence="1" type="ORF">B0H17DRAFT_1142430</name>
</gene>
<accession>A0AAD7CXN4</accession>
<organism evidence="1 2">
    <name type="scientific">Mycena rosella</name>
    <name type="common">Pink bonnet</name>
    <name type="synonym">Agaricus rosellus</name>
    <dbReference type="NCBI Taxonomy" id="1033263"/>
    <lineage>
        <taxon>Eukaryota</taxon>
        <taxon>Fungi</taxon>
        <taxon>Dikarya</taxon>
        <taxon>Basidiomycota</taxon>
        <taxon>Agaricomycotina</taxon>
        <taxon>Agaricomycetes</taxon>
        <taxon>Agaricomycetidae</taxon>
        <taxon>Agaricales</taxon>
        <taxon>Marasmiineae</taxon>
        <taxon>Mycenaceae</taxon>
        <taxon>Mycena</taxon>
    </lineage>
</organism>
<reference evidence="1" key="1">
    <citation type="submission" date="2023-03" db="EMBL/GenBank/DDBJ databases">
        <title>Massive genome expansion in bonnet fungi (Mycena s.s.) driven by repeated elements and novel gene families across ecological guilds.</title>
        <authorList>
            <consortium name="Lawrence Berkeley National Laboratory"/>
            <person name="Harder C.B."/>
            <person name="Miyauchi S."/>
            <person name="Viragh M."/>
            <person name="Kuo A."/>
            <person name="Thoen E."/>
            <person name="Andreopoulos B."/>
            <person name="Lu D."/>
            <person name="Skrede I."/>
            <person name="Drula E."/>
            <person name="Henrissat B."/>
            <person name="Morin E."/>
            <person name="Kohler A."/>
            <person name="Barry K."/>
            <person name="LaButti K."/>
            <person name="Morin E."/>
            <person name="Salamov A."/>
            <person name="Lipzen A."/>
            <person name="Mereny Z."/>
            <person name="Hegedus B."/>
            <person name="Baldrian P."/>
            <person name="Stursova M."/>
            <person name="Weitz H."/>
            <person name="Taylor A."/>
            <person name="Grigoriev I.V."/>
            <person name="Nagy L.G."/>
            <person name="Martin F."/>
            <person name="Kauserud H."/>
        </authorList>
    </citation>
    <scope>NUCLEOTIDE SEQUENCE</scope>
    <source>
        <strain evidence="1">CBHHK067</strain>
    </source>
</reference>